<comment type="caution">
    <text evidence="1">The sequence shown here is derived from an EMBL/GenBank/DDBJ whole genome shotgun (WGS) entry which is preliminary data.</text>
</comment>
<accession>A0ACC0X3X4</accession>
<proteinExistence type="predicted"/>
<reference evidence="2" key="1">
    <citation type="journal article" date="2023" name="G3 (Bethesda)">
        <title>Genome assembly and association tests identify interacting loci associated with vigor, precocity, and sex in interspecific pistachio rootstocks.</title>
        <authorList>
            <person name="Palmer W."/>
            <person name="Jacygrad E."/>
            <person name="Sagayaradj S."/>
            <person name="Cavanaugh K."/>
            <person name="Han R."/>
            <person name="Bertier L."/>
            <person name="Beede B."/>
            <person name="Kafkas S."/>
            <person name="Golino D."/>
            <person name="Preece J."/>
            <person name="Michelmore R."/>
        </authorList>
    </citation>
    <scope>NUCLEOTIDE SEQUENCE [LARGE SCALE GENOMIC DNA]</scope>
</reference>
<sequence length="182" mass="20884">MEDHKMMIFLYYRSIVLLFLLINFLFLKGIKSEVYTVGDEQQWNAEVNFDSWVQEYNFTVGDVLVFKYSKGQHNVYEVTEATYRSCDASSGVLGEYESGNDQITLEEAKKYWFICNIAGHCLGGMRFGINVKEATSSNTNSTRDSPLPPVEPTNYSSVIHGFQRWNFGILFLSSAVLLFKLY</sequence>
<name>A0ACC0X3X4_9ROSI</name>
<organism evidence="1 2">
    <name type="scientific">Pistacia integerrima</name>
    <dbReference type="NCBI Taxonomy" id="434235"/>
    <lineage>
        <taxon>Eukaryota</taxon>
        <taxon>Viridiplantae</taxon>
        <taxon>Streptophyta</taxon>
        <taxon>Embryophyta</taxon>
        <taxon>Tracheophyta</taxon>
        <taxon>Spermatophyta</taxon>
        <taxon>Magnoliopsida</taxon>
        <taxon>eudicotyledons</taxon>
        <taxon>Gunneridae</taxon>
        <taxon>Pentapetalae</taxon>
        <taxon>rosids</taxon>
        <taxon>malvids</taxon>
        <taxon>Sapindales</taxon>
        <taxon>Anacardiaceae</taxon>
        <taxon>Pistacia</taxon>
    </lineage>
</organism>
<dbReference type="EMBL" id="CM047749">
    <property type="protein sequence ID" value="KAJ0010237.1"/>
    <property type="molecule type" value="Genomic_DNA"/>
</dbReference>
<evidence type="ECO:0000313" key="2">
    <source>
        <dbReference type="Proteomes" id="UP001163603"/>
    </source>
</evidence>
<protein>
    <submittedName>
        <fullName evidence="1">Uncharacterized protein</fullName>
    </submittedName>
</protein>
<evidence type="ECO:0000313" key="1">
    <source>
        <dbReference type="EMBL" id="KAJ0010237.1"/>
    </source>
</evidence>
<gene>
    <name evidence="1" type="ORF">Pint_34325</name>
</gene>
<keyword evidence="2" id="KW-1185">Reference proteome</keyword>
<dbReference type="Proteomes" id="UP001163603">
    <property type="component" value="Chromosome 14"/>
</dbReference>